<keyword evidence="2" id="KW-1185">Reference proteome</keyword>
<gene>
    <name evidence="1" type="ORF">BJ138DRAFT_1019008</name>
</gene>
<protein>
    <submittedName>
        <fullName evidence="1">Uncharacterized protein</fullName>
    </submittedName>
</protein>
<comment type="caution">
    <text evidence="1">The sequence shown here is derived from an EMBL/GenBank/DDBJ whole genome shotgun (WGS) entry which is preliminary data.</text>
</comment>
<accession>A0ACB7ZW11</accession>
<evidence type="ECO:0000313" key="2">
    <source>
        <dbReference type="Proteomes" id="UP000790377"/>
    </source>
</evidence>
<proteinExistence type="predicted"/>
<dbReference type="Proteomes" id="UP000790377">
    <property type="component" value="Unassembled WGS sequence"/>
</dbReference>
<organism evidence="1 2">
    <name type="scientific">Hygrophoropsis aurantiaca</name>
    <dbReference type="NCBI Taxonomy" id="72124"/>
    <lineage>
        <taxon>Eukaryota</taxon>
        <taxon>Fungi</taxon>
        <taxon>Dikarya</taxon>
        <taxon>Basidiomycota</taxon>
        <taxon>Agaricomycotina</taxon>
        <taxon>Agaricomycetes</taxon>
        <taxon>Agaricomycetidae</taxon>
        <taxon>Boletales</taxon>
        <taxon>Coniophorineae</taxon>
        <taxon>Hygrophoropsidaceae</taxon>
        <taxon>Hygrophoropsis</taxon>
    </lineage>
</organism>
<name>A0ACB7ZW11_9AGAM</name>
<sequence>MVADHGVAIDDIPFTAPPEDEGIDLSNDGDEHEMYDGLSQQIADLTGFRRVDPRVRRDRIELQNEHWGLQMDRLVAAYLDYRMCDSGDGMPVPSTLDTTTVGTECPALADMELVDLFCAF</sequence>
<reference evidence="1" key="1">
    <citation type="journal article" date="2021" name="New Phytol.">
        <title>Evolutionary innovations through gain and loss of genes in the ectomycorrhizal Boletales.</title>
        <authorList>
            <person name="Wu G."/>
            <person name="Miyauchi S."/>
            <person name="Morin E."/>
            <person name="Kuo A."/>
            <person name="Drula E."/>
            <person name="Varga T."/>
            <person name="Kohler A."/>
            <person name="Feng B."/>
            <person name="Cao Y."/>
            <person name="Lipzen A."/>
            <person name="Daum C."/>
            <person name="Hundley H."/>
            <person name="Pangilinan J."/>
            <person name="Johnson J."/>
            <person name="Barry K."/>
            <person name="LaButti K."/>
            <person name="Ng V."/>
            <person name="Ahrendt S."/>
            <person name="Min B."/>
            <person name="Choi I.G."/>
            <person name="Park H."/>
            <person name="Plett J.M."/>
            <person name="Magnuson J."/>
            <person name="Spatafora J.W."/>
            <person name="Nagy L.G."/>
            <person name="Henrissat B."/>
            <person name="Grigoriev I.V."/>
            <person name="Yang Z.L."/>
            <person name="Xu J."/>
            <person name="Martin F.M."/>
        </authorList>
    </citation>
    <scope>NUCLEOTIDE SEQUENCE</scope>
    <source>
        <strain evidence="1">ATCC 28755</strain>
    </source>
</reference>
<dbReference type="EMBL" id="MU268438">
    <property type="protein sequence ID" value="KAH7904543.1"/>
    <property type="molecule type" value="Genomic_DNA"/>
</dbReference>
<evidence type="ECO:0000313" key="1">
    <source>
        <dbReference type="EMBL" id="KAH7904543.1"/>
    </source>
</evidence>